<keyword evidence="2" id="KW-1185">Reference proteome</keyword>
<dbReference type="STRING" id="288992.SAMN04488522_103613"/>
<dbReference type="AlphaFoldDB" id="A0A1M5EE85"/>
<evidence type="ECO:0000313" key="2">
    <source>
        <dbReference type="Proteomes" id="UP000184287"/>
    </source>
</evidence>
<organism evidence="1 2">
    <name type="scientific">Pedobacter caeni</name>
    <dbReference type="NCBI Taxonomy" id="288992"/>
    <lineage>
        <taxon>Bacteria</taxon>
        <taxon>Pseudomonadati</taxon>
        <taxon>Bacteroidota</taxon>
        <taxon>Sphingobacteriia</taxon>
        <taxon>Sphingobacteriales</taxon>
        <taxon>Sphingobacteriaceae</taxon>
        <taxon>Pedobacter</taxon>
    </lineage>
</organism>
<protein>
    <recommendedName>
        <fullName evidence="3">DUF2116 family Zn-ribbon domain-containing protein</fullName>
    </recommendedName>
</protein>
<dbReference type="EMBL" id="FQUQ01000003">
    <property type="protein sequence ID" value="SHF77470.1"/>
    <property type="molecule type" value="Genomic_DNA"/>
</dbReference>
<proteinExistence type="predicted"/>
<evidence type="ECO:0008006" key="3">
    <source>
        <dbReference type="Google" id="ProtNLM"/>
    </source>
</evidence>
<name>A0A1M5EE85_9SPHI</name>
<evidence type="ECO:0000313" key="1">
    <source>
        <dbReference type="EMBL" id="SHF77470.1"/>
    </source>
</evidence>
<dbReference type="Proteomes" id="UP000184287">
    <property type="component" value="Unassembled WGS sequence"/>
</dbReference>
<reference evidence="2" key="1">
    <citation type="submission" date="2016-11" db="EMBL/GenBank/DDBJ databases">
        <authorList>
            <person name="Varghese N."/>
            <person name="Submissions S."/>
        </authorList>
    </citation>
    <scope>NUCLEOTIDE SEQUENCE [LARGE SCALE GENOMIC DNA]</scope>
    <source>
        <strain evidence="2">DSM 16990</strain>
    </source>
</reference>
<sequence length="117" mass="13850">MERFCLDCELPLKGRSDQKFCNQHCRNNYNNGCKGKDQESVKTISKILKKNRRILKSLNPEKKTIISKQDLLLKGFSFDYFTHIYKNKEGSVYHYCYEYGYLLLKKGDYLIVAEYKG</sequence>
<accession>A0A1M5EE85</accession>
<gene>
    <name evidence="1" type="ORF">SAMN04488522_103613</name>
</gene>